<keyword evidence="6 7" id="KW-0326">Glycosidase</keyword>
<sequence length="404" mass="46010">MLKVSWELHLLLLLGLGLRSQEALPPPCESQIYCHGELLHQIQMAKLYQDDKQFVDMSIATSPDEVLQSFSELAVAYNHSIPRGQLQEFVQRHFQPVGQELEPWVPEDWKDSPQFLQKISDAKLRAWAEQLHQIWKRLGKKMKPEILSYPERFSLIYSEHPFIVPGGRFVEFYYWDSYWVMEGLLLSEMASTVKGMLQNFLDLVETYGHIPNGGRVYYLQRSQPPLLTLMMDLYVTHTKDVSFLQENIGTVASELDFWTVNRTITVNSGGRSYNLNRYYVPYGGPRPESYSKDADLANTVPEGLAKSDSPRTREVAFQLAQNWIRTNFKVYSQTSAMYEKYDISNGGHPGGGGEYEVQEGFGWTNGLALVLLDHYGDQLTSGTQLASLGPHCLVAALLISLLLQ</sequence>
<keyword evidence="8" id="KW-0732">Signal</keyword>
<evidence type="ECO:0000256" key="1">
    <source>
        <dbReference type="ARBA" id="ARBA00001576"/>
    </source>
</evidence>
<keyword evidence="5 7" id="KW-0378">Hydrolase</keyword>
<evidence type="ECO:0000256" key="2">
    <source>
        <dbReference type="ARBA" id="ARBA00005615"/>
    </source>
</evidence>
<feature type="signal peptide" evidence="8">
    <location>
        <begin position="1"/>
        <end position="23"/>
    </location>
</feature>
<dbReference type="PANTHER" id="PTHR23403:SF1">
    <property type="entry name" value="TREHALASE"/>
    <property type="match status" value="1"/>
</dbReference>
<gene>
    <name evidence="9" type="ORF">H671_4g12985</name>
</gene>
<accession>A0A061I8A1</accession>
<dbReference type="InterPro" id="IPR018232">
    <property type="entry name" value="Glyco_hydro_37_CS"/>
</dbReference>
<name>A0A061I8A1_CRIGR</name>
<dbReference type="EMBL" id="KE675610">
    <property type="protein sequence ID" value="ERE75008.1"/>
    <property type="molecule type" value="Genomic_DNA"/>
</dbReference>
<dbReference type="PRINTS" id="PR00744">
    <property type="entry name" value="GLHYDRLASE37"/>
</dbReference>
<dbReference type="AlphaFoldDB" id="A0A061I8A1"/>
<dbReference type="PROSITE" id="PS00927">
    <property type="entry name" value="TREHALASE_1"/>
    <property type="match status" value="1"/>
</dbReference>
<evidence type="ECO:0000256" key="4">
    <source>
        <dbReference type="ARBA" id="ARBA00019905"/>
    </source>
</evidence>
<reference evidence="10" key="1">
    <citation type="journal article" date="2013" name="Nat. Biotechnol.">
        <title>Chinese hamster genome sequenced from sorted chromosomes.</title>
        <authorList>
            <person name="Brinkrolf K."/>
            <person name="Rupp O."/>
            <person name="Laux H."/>
            <person name="Kollin F."/>
            <person name="Ernst W."/>
            <person name="Linke B."/>
            <person name="Kofler R."/>
            <person name="Romand S."/>
            <person name="Hesse F."/>
            <person name="Budach W.E."/>
            <person name="Galosy S."/>
            <person name="Muller D."/>
            <person name="Noll T."/>
            <person name="Wienberg J."/>
            <person name="Jostock T."/>
            <person name="Leonard M."/>
            <person name="Grillari J."/>
            <person name="Tauch A."/>
            <person name="Goesmann A."/>
            <person name="Helk B."/>
            <person name="Mott J.E."/>
            <person name="Puhler A."/>
            <person name="Borth N."/>
        </authorList>
    </citation>
    <scope>NUCLEOTIDE SEQUENCE [LARGE SCALE GENOMIC DNA]</scope>
    <source>
        <strain evidence="10">17A/GY</strain>
    </source>
</reference>
<protein>
    <recommendedName>
        <fullName evidence="4 7">Trehalase</fullName>
        <ecNumber evidence="3 7">3.2.1.28</ecNumber>
    </recommendedName>
    <alternativeName>
        <fullName evidence="7">Alpha-trehalose glucohydrolase</fullName>
    </alternativeName>
</protein>
<dbReference type="InterPro" id="IPR001661">
    <property type="entry name" value="Glyco_hydro_37"/>
</dbReference>
<evidence type="ECO:0000256" key="3">
    <source>
        <dbReference type="ARBA" id="ARBA00012757"/>
    </source>
</evidence>
<dbReference type="Proteomes" id="UP000030759">
    <property type="component" value="Unassembled WGS sequence"/>
</dbReference>
<dbReference type="Pfam" id="PF01204">
    <property type="entry name" value="Trehalase"/>
    <property type="match status" value="2"/>
</dbReference>
<dbReference type="InterPro" id="IPR008928">
    <property type="entry name" value="6-hairpin_glycosidase_sf"/>
</dbReference>
<evidence type="ECO:0000256" key="5">
    <source>
        <dbReference type="ARBA" id="ARBA00022801"/>
    </source>
</evidence>
<dbReference type="EC" id="3.2.1.28" evidence="3 7"/>
<dbReference type="GO" id="GO:0005993">
    <property type="term" value="P:trehalose catabolic process"/>
    <property type="evidence" value="ECO:0007669"/>
    <property type="project" value="TreeGrafter"/>
</dbReference>
<organism evidence="9 10">
    <name type="scientific">Cricetulus griseus</name>
    <name type="common">Chinese hamster</name>
    <name type="synonym">Cricetulus barabensis griseus</name>
    <dbReference type="NCBI Taxonomy" id="10029"/>
    <lineage>
        <taxon>Eukaryota</taxon>
        <taxon>Metazoa</taxon>
        <taxon>Chordata</taxon>
        <taxon>Craniata</taxon>
        <taxon>Vertebrata</taxon>
        <taxon>Euteleostomi</taxon>
        <taxon>Mammalia</taxon>
        <taxon>Eutheria</taxon>
        <taxon>Euarchontoglires</taxon>
        <taxon>Glires</taxon>
        <taxon>Rodentia</taxon>
        <taxon>Myomorpha</taxon>
        <taxon>Muroidea</taxon>
        <taxon>Cricetidae</taxon>
        <taxon>Cricetinae</taxon>
        <taxon>Cricetulus</taxon>
    </lineage>
</organism>
<dbReference type="PANTHER" id="PTHR23403">
    <property type="entry name" value="TREHALASE"/>
    <property type="match status" value="1"/>
</dbReference>
<comment type="similarity">
    <text evidence="2 7">Belongs to the glycosyl hydrolase 37 family.</text>
</comment>
<evidence type="ECO:0000313" key="10">
    <source>
        <dbReference type="Proteomes" id="UP000030759"/>
    </source>
</evidence>
<evidence type="ECO:0000256" key="8">
    <source>
        <dbReference type="SAM" id="SignalP"/>
    </source>
</evidence>
<evidence type="ECO:0000256" key="7">
    <source>
        <dbReference type="RuleBase" id="RU361180"/>
    </source>
</evidence>
<dbReference type="GO" id="GO:0004555">
    <property type="term" value="F:alpha,alpha-trehalase activity"/>
    <property type="evidence" value="ECO:0007669"/>
    <property type="project" value="UniProtKB-EC"/>
</dbReference>
<feature type="chain" id="PRO_5001600400" description="Trehalase" evidence="8">
    <location>
        <begin position="24"/>
        <end position="404"/>
    </location>
</feature>
<comment type="catalytic activity">
    <reaction evidence="1 7">
        <text>alpha,alpha-trehalose + H2O = alpha-D-glucose + beta-D-glucose</text>
        <dbReference type="Rhea" id="RHEA:32675"/>
        <dbReference type="ChEBI" id="CHEBI:15377"/>
        <dbReference type="ChEBI" id="CHEBI:15903"/>
        <dbReference type="ChEBI" id="CHEBI:16551"/>
        <dbReference type="ChEBI" id="CHEBI:17925"/>
        <dbReference type="EC" id="3.2.1.28"/>
    </reaction>
</comment>
<dbReference type="Gene3D" id="1.50.10.10">
    <property type="match status" value="2"/>
</dbReference>
<dbReference type="SUPFAM" id="SSF48208">
    <property type="entry name" value="Six-hairpin glycosidases"/>
    <property type="match status" value="2"/>
</dbReference>
<evidence type="ECO:0000313" key="9">
    <source>
        <dbReference type="EMBL" id="ERE75008.1"/>
    </source>
</evidence>
<proteinExistence type="inferred from homology"/>
<evidence type="ECO:0000256" key="6">
    <source>
        <dbReference type="ARBA" id="ARBA00023295"/>
    </source>
</evidence>
<dbReference type="InterPro" id="IPR012341">
    <property type="entry name" value="6hp_glycosidase-like_sf"/>
</dbReference>